<accession>A0ABZ2Z4K1</accession>
<dbReference type="Proteomes" id="UP001449657">
    <property type="component" value="Chromosome"/>
</dbReference>
<evidence type="ECO:0000313" key="2">
    <source>
        <dbReference type="Proteomes" id="UP001449657"/>
    </source>
</evidence>
<gene>
    <name evidence="1" type="ORF">WJU22_02700</name>
</gene>
<keyword evidence="2" id="KW-1185">Reference proteome</keyword>
<name>A0ABZ2Z4K1_9BACT</name>
<proteinExistence type="predicted"/>
<dbReference type="EMBL" id="CP150096">
    <property type="protein sequence ID" value="WZN47087.1"/>
    <property type="molecule type" value="Genomic_DNA"/>
</dbReference>
<organism evidence="1 2">
    <name type="scientific">Chitinophaga caseinilytica</name>
    <dbReference type="NCBI Taxonomy" id="2267521"/>
    <lineage>
        <taxon>Bacteria</taxon>
        <taxon>Pseudomonadati</taxon>
        <taxon>Bacteroidota</taxon>
        <taxon>Chitinophagia</taxon>
        <taxon>Chitinophagales</taxon>
        <taxon>Chitinophagaceae</taxon>
        <taxon>Chitinophaga</taxon>
    </lineage>
</organism>
<sequence length="143" mass="16221">MKIAFIILTCFTSCAVIKQTDKVRFEYYSGTQRQKVVLSIPKGATLVKITAGGEGEEHRYWYADSSVIYISNLTGSATLNALLINREQSDYNRRFMSDTASFTGTDEKGNYWKEVKNGNLLYGYSNVPINKKEIFNYAITSLR</sequence>
<protein>
    <submittedName>
        <fullName evidence="1">Uncharacterized protein</fullName>
    </submittedName>
</protein>
<dbReference type="RefSeq" id="WP_341841749.1">
    <property type="nucleotide sequence ID" value="NZ_CP149792.1"/>
</dbReference>
<evidence type="ECO:0000313" key="1">
    <source>
        <dbReference type="EMBL" id="WZN47087.1"/>
    </source>
</evidence>
<reference evidence="1 2" key="1">
    <citation type="submission" date="2024-03" db="EMBL/GenBank/DDBJ databases">
        <title>Chitinophaga caseinilytica sp. nov., a casein hydrolysing bacterium isolated from forest soil.</title>
        <authorList>
            <person name="Lee D.S."/>
            <person name="Han D.M."/>
            <person name="Baek J.H."/>
            <person name="Choi D.G."/>
            <person name="Jeon J.H."/>
            <person name="Jeon C.O."/>
        </authorList>
    </citation>
    <scope>NUCLEOTIDE SEQUENCE [LARGE SCALE GENOMIC DNA]</scope>
    <source>
        <strain evidence="1 2">KACC 19118</strain>
    </source>
</reference>